<protein>
    <submittedName>
        <fullName evidence="2">FkbM family methyltransferase</fullName>
    </submittedName>
</protein>
<keyword evidence="3" id="KW-1185">Reference proteome</keyword>
<keyword evidence="2" id="KW-0489">Methyltransferase</keyword>
<evidence type="ECO:0000259" key="1">
    <source>
        <dbReference type="Pfam" id="PF05050"/>
    </source>
</evidence>
<dbReference type="RefSeq" id="WP_173808055.1">
    <property type="nucleotide sequence ID" value="NZ_JABSNP010000001.1"/>
</dbReference>
<keyword evidence="2" id="KW-0808">Transferase</keyword>
<gene>
    <name evidence="2" type="ORF">HNP98_000066</name>
</gene>
<sequence>MKNYIKKLLQRSLVHFISNQNATRIIQFFVDVKDVDIIGIAYRSIGILKYQTPELSGEAYLMNELLSKYLDFSSNRKPIIFDVGANVGNYSIDLSRIYPDSQIFSFEPNPSTFNKLKFNTSALKNIQVFNFGLGSKKSVLNIYTYQNDLDSEHASVYREVLSDLHLSNDLVEKQVAIETISDFCNGNNIEQIDFLKIDTEGFEYEVLKGAIDLINRNKISIIQFEFNEMNVISRVFLKDFYDLLQNYELFRLDSNRLINLGHYNSINEIFKFQNIIAIRNNI</sequence>
<comment type="caution">
    <text evidence="2">The sequence shown here is derived from an EMBL/GenBank/DDBJ whole genome shotgun (WGS) entry which is preliminary data.</text>
</comment>
<dbReference type="GO" id="GO:0008168">
    <property type="term" value="F:methyltransferase activity"/>
    <property type="evidence" value="ECO:0007669"/>
    <property type="project" value="UniProtKB-KW"/>
</dbReference>
<dbReference type="InterPro" id="IPR029063">
    <property type="entry name" value="SAM-dependent_MTases_sf"/>
</dbReference>
<proteinExistence type="predicted"/>
<dbReference type="SUPFAM" id="SSF53335">
    <property type="entry name" value="S-adenosyl-L-methionine-dependent methyltransferases"/>
    <property type="match status" value="1"/>
</dbReference>
<dbReference type="Gene3D" id="3.40.50.150">
    <property type="entry name" value="Vaccinia Virus protein VP39"/>
    <property type="match status" value="1"/>
</dbReference>
<dbReference type="InterPro" id="IPR052514">
    <property type="entry name" value="SAM-dependent_MTase"/>
</dbReference>
<dbReference type="Proteomes" id="UP000779507">
    <property type="component" value="Unassembled WGS sequence"/>
</dbReference>
<evidence type="ECO:0000313" key="3">
    <source>
        <dbReference type="Proteomes" id="UP000779507"/>
    </source>
</evidence>
<dbReference type="InterPro" id="IPR006342">
    <property type="entry name" value="FkbM_mtfrase"/>
</dbReference>
<name>A0ABX2FJG9_9BACT</name>
<dbReference type="EMBL" id="JABSNP010000001">
    <property type="protein sequence ID" value="NRT17263.1"/>
    <property type="molecule type" value="Genomic_DNA"/>
</dbReference>
<reference evidence="2 3" key="1">
    <citation type="submission" date="2020-05" db="EMBL/GenBank/DDBJ databases">
        <title>Genomic Encyclopedia of Type Strains, Phase IV (KMG-V): Genome sequencing to study the core and pangenomes of soil and plant-associated prokaryotes.</title>
        <authorList>
            <person name="Whitman W."/>
        </authorList>
    </citation>
    <scope>NUCLEOTIDE SEQUENCE [LARGE SCALE GENOMIC DNA]</scope>
    <source>
        <strain evidence="2 3">9A</strain>
    </source>
</reference>
<dbReference type="Pfam" id="PF05050">
    <property type="entry name" value="Methyltransf_21"/>
    <property type="match status" value="1"/>
</dbReference>
<evidence type="ECO:0000313" key="2">
    <source>
        <dbReference type="EMBL" id="NRT17263.1"/>
    </source>
</evidence>
<dbReference type="NCBIfam" id="TIGR01444">
    <property type="entry name" value="fkbM_fam"/>
    <property type="match status" value="1"/>
</dbReference>
<dbReference type="GO" id="GO:0032259">
    <property type="term" value="P:methylation"/>
    <property type="evidence" value="ECO:0007669"/>
    <property type="project" value="UniProtKB-KW"/>
</dbReference>
<dbReference type="PANTHER" id="PTHR34203">
    <property type="entry name" value="METHYLTRANSFERASE, FKBM FAMILY PROTEIN"/>
    <property type="match status" value="1"/>
</dbReference>
<dbReference type="PANTHER" id="PTHR34203:SF15">
    <property type="entry name" value="SLL1173 PROTEIN"/>
    <property type="match status" value="1"/>
</dbReference>
<accession>A0ABX2FJG9</accession>
<feature type="domain" description="Methyltransferase FkbM" evidence="1">
    <location>
        <begin position="82"/>
        <end position="228"/>
    </location>
</feature>
<organism evidence="2 3">
    <name type="scientific">Hymenobacter caeli</name>
    <dbReference type="NCBI Taxonomy" id="2735894"/>
    <lineage>
        <taxon>Bacteria</taxon>
        <taxon>Pseudomonadati</taxon>
        <taxon>Bacteroidota</taxon>
        <taxon>Cytophagia</taxon>
        <taxon>Cytophagales</taxon>
        <taxon>Hymenobacteraceae</taxon>
        <taxon>Hymenobacter</taxon>
    </lineage>
</organism>